<evidence type="ECO:0000256" key="1">
    <source>
        <dbReference type="SAM" id="MobiDB-lite"/>
    </source>
</evidence>
<protein>
    <recommendedName>
        <fullName evidence="2">Large ribosomal subunit protein uL4 C-terminal domain-containing protein</fullName>
    </recommendedName>
</protein>
<dbReference type="Proteomes" id="UP000676336">
    <property type="component" value="Unassembled WGS sequence"/>
</dbReference>
<dbReference type="Pfam" id="PF14374">
    <property type="entry name" value="Ribos_L4_asso_C"/>
    <property type="match status" value="1"/>
</dbReference>
<accession>A0A8S2UCW0</accession>
<evidence type="ECO:0000313" key="4">
    <source>
        <dbReference type="Proteomes" id="UP000676336"/>
    </source>
</evidence>
<feature type="domain" description="Large ribosomal subunit protein uL4 C-terminal" evidence="2">
    <location>
        <begin position="1"/>
        <end position="67"/>
    </location>
</feature>
<feature type="compositionally biased region" description="Basic residues" evidence="1">
    <location>
        <begin position="80"/>
        <end position="92"/>
    </location>
</feature>
<reference evidence="3" key="1">
    <citation type="submission" date="2021-02" db="EMBL/GenBank/DDBJ databases">
        <authorList>
            <person name="Nowell W R."/>
        </authorList>
    </citation>
    <scope>NUCLEOTIDE SEQUENCE</scope>
</reference>
<gene>
    <name evidence="3" type="ORF">SMN809_LOCUS27645</name>
</gene>
<organism evidence="3 4">
    <name type="scientific">Rotaria magnacalcarata</name>
    <dbReference type="NCBI Taxonomy" id="392030"/>
    <lineage>
        <taxon>Eukaryota</taxon>
        <taxon>Metazoa</taxon>
        <taxon>Spiralia</taxon>
        <taxon>Gnathifera</taxon>
        <taxon>Rotifera</taxon>
        <taxon>Eurotatoria</taxon>
        <taxon>Bdelloidea</taxon>
        <taxon>Philodinida</taxon>
        <taxon>Philodinidae</taxon>
        <taxon>Rotaria</taxon>
    </lineage>
</organism>
<dbReference type="PANTHER" id="PTHR19431">
    <property type="entry name" value="60S RIBOSOMAL PROTEIN L4"/>
    <property type="match status" value="1"/>
</dbReference>
<comment type="caution">
    <text evidence="3">The sequence shown here is derived from an EMBL/GenBank/DDBJ whole genome shotgun (WGS) entry which is preliminary data.</text>
</comment>
<dbReference type="AlphaFoldDB" id="A0A8S2UCW0"/>
<feature type="non-terminal residue" evidence="3">
    <location>
        <position position="1"/>
    </location>
</feature>
<evidence type="ECO:0000259" key="2">
    <source>
        <dbReference type="Pfam" id="PF14374"/>
    </source>
</evidence>
<sequence>LPQPMMTNSDLGRLLKAFEIQSVLRAPIKRQARRKVKKNPLKNIGLMSRLNPYAGVQKRQTLLTQLKGRRTGKTIESKVAARKARTHASVKARRLSSVNLVKITKKQNAVATKKAATTKSS</sequence>
<dbReference type="EMBL" id="CAJOBI010043792">
    <property type="protein sequence ID" value="CAF4337364.1"/>
    <property type="molecule type" value="Genomic_DNA"/>
</dbReference>
<dbReference type="InterPro" id="IPR045240">
    <property type="entry name" value="Ribosomal_uL4_euk/arch"/>
</dbReference>
<proteinExistence type="predicted"/>
<name>A0A8S2UCW0_9BILA</name>
<dbReference type="InterPro" id="IPR025755">
    <property type="entry name" value="Ribos_uL4_C_dom"/>
</dbReference>
<feature type="region of interest" description="Disordered" evidence="1">
    <location>
        <begin position="73"/>
        <end position="92"/>
    </location>
</feature>
<evidence type="ECO:0000313" key="3">
    <source>
        <dbReference type="EMBL" id="CAF4337364.1"/>
    </source>
</evidence>